<feature type="compositionally biased region" description="Acidic residues" evidence="11">
    <location>
        <begin position="606"/>
        <end position="617"/>
    </location>
</feature>
<protein>
    <recommendedName>
        <fullName evidence="2">non-specific serine/threonine protein kinase</fullName>
        <ecNumber evidence="2">2.7.11.1</ecNumber>
    </recommendedName>
</protein>
<evidence type="ECO:0000256" key="5">
    <source>
        <dbReference type="ARBA" id="ARBA00022741"/>
    </source>
</evidence>
<evidence type="ECO:0000256" key="1">
    <source>
        <dbReference type="ARBA" id="ARBA00008874"/>
    </source>
</evidence>
<dbReference type="Pfam" id="PF00069">
    <property type="entry name" value="Pkinase"/>
    <property type="match status" value="1"/>
</dbReference>
<evidence type="ECO:0000313" key="14">
    <source>
        <dbReference type="Proteomes" id="UP000326757"/>
    </source>
</evidence>
<dbReference type="GO" id="GO:0004674">
    <property type="term" value="F:protein serine/threonine kinase activity"/>
    <property type="evidence" value="ECO:0007669"/>
    <property type="project" value="UniProtKB-KW"/>
</dbReference>
<feature type="region of interest" description="Disordered" evidence="11">
    <location>
        <begin position="1145"/>
        <end position="1172"/>
    </location>
</feature>
<feature type="region of interest" description="Disordered" evidence="11">
    <location>
        <begin position="560"/>
        <end position="579"/>
    </location>
</feature>
<evidence type="ECO:0000256" key="9">
    <source>
        <dbReference type="ARBA" id="ARBA00048679"/>
    </source>
</evidence>
<dbReference type="EC" id="2.7.11.1" evidence="2"/>
<comment type="catalytic activity">
    <reaction evidence="8">
        <text>L-threonyl-[protein] + ATP = O-phospho-L-threonyl-[protein] + ADP + H(+)</text>
        <dbReference type="Rhea" id="RHEA:46608"/>
        <dbReference type="Rhea" id="RHEA-COMP:11060"/>
        <dbReference type="Rhea" id="RHEA-COMP:11605"/>
        <dbReference type="ChEBI" id="CHEBI:15378"/>
        <dbReference type="ChEBI" id="CHEBI:30013"/>
        <dbReference type="ChEBI" id="CHEBI:30616"/>
        <dbReference type="ChEBI" id="CHEBI:61977"/>
        <dbReference type="ChEBI" id="CHEBI:456216"/>
        <dbReference type="EC" id="2.7.11.1"/>
    </reaction>
</comment>
<comment type="catalytic activity">
    <reaction evidence="9">
        <text>L-seryl-[protein] + ATP = O-phospho-L-seryl-[protein] + ADP + H(+)</text>
        <dbReference type="Rhea" id="RHEA:17989"/>
        <dbReference type="Rhea" id="RHEA-COMP:9863"/>
        <dbReference type="Rhea" id="RHEA-COMP:11604"/>
        <dbReference type="ChEBI" id="CHEBI:15378"/>
        <dbReference type="ChEBI" id="CHEBI:29999"/>
        <dbReference type="ChEBI" id="CHEBI:30616"/>
        <dbReference type="ChEBI" id="CHEBI:83421"/>
        <dbReference type="ChEBI" id="CHEBI:456216"/>
        <dbReference type="EC" id="2.7.11.1"/>
    </reaction>
</comment>
<evidence type="ECO:0000256" key="2">
    <source>
        <dbReference type="ARBA" id="ARBA00012513"/>
    </source>
</evidence>
<reference evidence="13 14" key="1">
    <citation type="submission" date="2019-06" db="EMBL/GenBank/DDBJ databases">
        <title>Genome Sequence of the Brown Rot Fungal Pathogen Monilinia laxa.</title>
        <authorList>
            <person name="De Miccolis Angelini R.M."/>
            <person name="Landi L."/>
            <person name="Abate D."/>
            <person name="Pollastro S."/>
            <person name="Romanazzi G."/>
            <person name="Faretra F."/>
        </authorList>
    </citation>
    <scope>NUCLEOTIDE SEQUENCE [LARGE SCALE GENOMIC DNA]</scope>
    <source>
        <strain evidence="13 14">Mlax316</strain>
    </source>
</reference>
<feature type="region of interest" description="Disordered" evidence="11">
    <location>
        <begin position="1711"/>
        <end position="1785"/>
    </location>
</feature>
<evidence type="ECO:0000256" key="8">
    <source>
        <dbReference type="ARBA" id="ARBA00047899"/>
    </source>
</evidence>
<dbReference type="InterPro" id="IPR050629">
    <property type="entry name" value="STE20/SPS1-PAK"/>
</dbReference>
<dbReference type="EMBL" id="VIGI01000006">
    <property type="protein sequence ID" value="KAB8299166.1"/>
    <property type="molecule type" value="Genomic_DNA"/>
</dbReference>
<dbReference type="OrthoDB" id="248923at2759"/>
<evidence type="ECO:0000256" key="11">
    <source>
        <dbReference type="SAM" id="MobiDB-lite"/>
    </source>
</evidence>
<feature type="region of interest" description="Disordered" evidence="11">
    <location>
        <begin position="1191"/>
        <end position="1278"/>
    </location>
</feature>
<feature type="binding site" evidence="10">
    <location>
        <position position="1388"/>
    </location>
    <ligand>
        <name>ATP</name>
        <dbReference type="ChEBI" id="CHEBI:30616"/>
    </ligand>
</feature>
<dbReference type="SMART" id="SM00220">
    <property type="entry name" value="S_TKc"/>
    <property type="match status" value="1"/>
</dbReference>
<keyword evidence="5 10" id="KW-0547">Nucleotide-binding</keyword>
<dbReference type="PROSITE" id="PS00108">
    <property type="entry name" value="PROTEIN_KINASE_ST"/>
    <property type="match status" value="1"/>
</dbReference>
<dbReference type="PANTHER" id="PTHR48012:SF10">
    <property type="entry name" value="FI20177P1"/>
    <property type="match status" value="1"/>
</dbReference>
<feature type="region of interest" description="Disordered" evidence="11">
    <location>
        <begin position="1996"/>
        <end position="2021"/>
    </location>
</feature>
<evidence type="ECO:0000256" key="4">
    <source>
        <dbReference type="ARBA" id="ARBA00022679"/>
    </source>
</evidence>
<dbReference type="PROSITE" id="PS00107">
    <property type="entry name" value="PROTEIN_KINASE_ATP"/>
    <property type="match status" value="1"/>
</dbReference>
<feature type="region of interest" description="Disordered" evidence="11">
    <location>
        <begin position="754"/>
        <end position="878"/>
    </location>
</feature>
<evidence type="ECO:0000256" key="10">
    <source>
        <dbReference type="PROSITE-ProRule" id="PRU10141"/>
    </source>
</evidence>
<dbReference type="InterPro" id="IPR008271">
    <property type="entry name" value="Ser/Thr_kinase_AS"/>
</dbReference>
<dbReference type="InterPro" id="IPR017441">
    <property type="entry name" value="Protein_kinase_ATP_BS"/>
</dbReference>
<keyword evidence="7 10" id="KW-0067">ATP-binding</keyword>
<feature type="compositionally biased region" description="Basic and acidic residues" evidence="11">
    <location>
        <begin position="766"/>
        <end position="776"/>
    </location>
</feature>
<feature type="region of interest" description="Disordered" evidence="11">
    <location>
        <begin position="1822"/>
        <end position="1853"/>
    </location>
</feature>
<evidence type="ECO:0000256" key="6">
    <source>
        <dbReference type="ARBA" id="ARBA00022777"/>
    </source>
</evidence>
<comment type="caution">
    <text evidence="13">The sequence shown here is derived from an EMBL/GenBank/DDBJ whole genome shotgun (WGS) entry which is preliminary data.</text>
</comment>
<keyword evidence="3" id="KW-0723">Serine/threonine-protein kinase</keyword>
<feature type="compositionally biased region" description="Polar residues" evidence="11">
    <location>
        <begin position="1191"/>
        <end position="1238"/>
    </location>
</feature>
<proteinExistence type="inferred from homology"/>
<feature type="region of interest" description="Disordered" evidence="11">
    <location>
        <begin position="2131"/>
        <end position="2152"/>
    </location>
</feature>
<evidence type="ECO:0000256" key="3">
    <source>
        <dbReference type="ARBA" id="ARBA00022527"/>
    </source>
</evidence>
<sequence>MAPRPRSSRRPSLARRSQARHFSVYAGVIRRPTQVLSLKERNSIPAEESLAKIGNNYEAKTSSTTIASTFRGISLSKTRSKASTWASVESASIPGPIIEGSSKPTRAEKAARKKALKKARKENSNVDSNFIYLPKGLNSKIKERDPLRAKLGRLFGSRRKRKTTHQLLDRTQPVSTPKLGYRTDRHEPAPPRCAPPIAPARVLGETIEENKTGSSLGRNFQAYWVATEKERAEHVKEVQLQYDLRKATDMKLRLEGREQINDPLIGRAPPIKSARFDTVVSSSTSEASPREFVSAEQAQAHLGDRLQLHGNIQTLKEYLVGTTPFTSEGILLSKKLHSISLKKPSQRLPVSVTESVESFIVPSTDYDDSNSQKLDPFIHEDFSREHLKISERSDLQPENSLKKPSLAEGEEYAPESNQNQQGKLTTFVNESSDNILEIYHGRPKGLRDLTSMRINSDKLMIGGVRLLSQASLEKSATYDNFTKILLSSNTPAPEIPKKSRLRQLSQQNPNSSLQLVKDNLTLTTINPITKKEVESYLSELISLIEVHEERMGFLRRNKQGHRLKHGELQDPGAPVHGKPHKLKARLSRFFSGEKEVVVDQLQEVDVQQESEEEEDVPDNGASDLDSNDSHLTHPQTHVTEFREQRLSFTSATSTRDQAPAPQGQGGYTSDVGPGDDCREGDGQQRPFLSKLSPQQRWYYNYNYVPPTTEAQALESKEAREERYLKAEKDAVLANEAVCAAYRAVLEEFDNLDGAADFSASRSGGGIERDSTSDRANNKSHVTFGALSHEERGLRTSPAFTAATNSSTFRQKSQTSFGYKSQTSSLQVPKVTEAQNTGDASRLLSSQFTAPQRSEPNPFSQRASSYTNSSSKQHYKEDSSKWINSDTLLAGESDKEGVYRAYYQSSGSDQVPNNKAAINQKVESNQFSTSEVQVTAQLERTKALRGESKALQDSKIVEAPKPHPLLTAEEEKARFQRGRFPRGSDPNSVRTARLKYSFLSIRHPRTDAEEKDFVALCATHHPDGTLRRQPVTEEIVTSEPDIDRRVPWALLHRGPDPNPERTAYVRQLVQSPEDKLKEDEARKAAAQRLVSTGTAVNPVRKSLTPAAVKPARQLRTLTTVPARELPEPSALSPLEVNRLRVTRARQHTRELQSNRNISTGSPVPRGAHTFGYDSLLSAPHRNFTTPANQVSYRSQLPQPGSSPRDLQSSSPLSQGNRAQGFSSGLPTPQGWSQNNSLTRQEPFVASRLRQPSHSNLQASSPPPRSSALPVSAKQESTSISRLPLPGISITPVSPTLQPSQLSFLGVSLVASGAHFAEMDKLQVRNTEPLSVKAKAIEDARQMQASVIEAATKAGKEPPKYALVELIGKGSFGRVYKGKDMVSAAIVAVKIIDIEESDTINPKNANSYAEFLKEITALKTLSENKARNINHVIEALPVGQAMWMITEYCGGGSVATLMKPTAPGGLQEKWIIPILREVAEAIKWVHEAGIIHRDIKCANVLITEEGAVQLCDFGVAGTMETKVDKRSTVIGTPHWMAPELFDSVPSYGKEVDIWAFGCMVYEIATGLPPNAMSRLPFDRLGSLIKQNAPRLEGGDYSDDLRDLVAFCLEEFPSERPSIDRVQNHRYLFNTSAKYPMSSLSHLVRAFKVWEDHGGSRKSLFMLGGAQAPSELSSTALSDDEWNFSTTAAFEQDVRRKSTAQDVYDVYGSGVEFDAGFPQETARPPPRKGRRPPPEALAPLRGPLEKIFDPNTLSNYEDNSRNHYGRPFQPPASELTPVPSRSDLPLRDDTAQTDIRDTMIDLGGHDVETGISVFPDLDTIKAGRRAREEPDEDYMTTLPDFSRPALSDPAEINPNRRTQDWKFPAMVPPASADPEVSRFPSNYEVPKPVTTPGVGGRPALVHHPTEPLGEFGGGLPPAEIHTGMARLSVRESLIDLDMNSDAISILSDSGQPPLTSSSANPFELEHHTSSYQPTTHVREPSIYTTSHVREPSIYVTEEMGSFSASATPPRPESTSRPLRPDRPPRLCTSNALGDIADISDYSDSAAESTLGYNTDTNDTDSDYATASMQLHPQSAIFRDSNAGYTMAHFPNLPPAPLVRALTGEASHEEMAFEMSRMLTGLTGQLEAFRDVYGSEDLARRSNQRRERRDNGENGV</sequence>
<name>A0A5N6K8W1_MONLA</name>
<dbReference type="PANTHER" id="PTHR48012">
    <property type="entry name" value="STERILE20-LIKE KINASE, ISOFORM B-RELATED"/>
    <property type="match status" value="1"/>
</dbReference>
<feature type="compositionally biased region" description="Basic and acidic residues" evidence="11">
    <location>
        <begin position="2133"/>
        <end position="2152"/>
    </location>
</feature>
<accession>A0A5N6K8W1</accession>
<dbReference type="Proteomes" id="UP000326757">
    <property type="component" value="Unassembled WGS sequence"/>
</dbReference>
<feature type="region of interest" description="Disordered" evidence="11">
    <location>
        <begin position="393"/>
        <end position="422"/>
    </location>
</feature>
<dbReference type="FunFam" id="1.10.510.10:FF:000670">
    <property type="entry name" value="Serine/threonin protein kinase, putative"/>
    <property type="match status" value="1"/>
</dbReference>
<dbReference type="GO" id="GO:0005524">
    <property type="term" value="F:ATP binding"/>
    <property type="evidence" value="ECO:0007669"/>
    <property type="project" value="UniProtKB-UniRule"/>
</dbReference>
<keyword evidence="4" id="KW-0808">Transferase</keyword>
<comment type="similarity">
    <text evidence="1">Belongs to the protein kinase superfamily. STE Ser/Thr protein kinase family. STE20 subfamily.</text>
</comment>
<feature type="domain" description="Protein kinase" evidence="12">
    <location>
        <begin position="1359"/>
        <end position="1625"/>
    </location>
</feature>
<dbReference type="Gene3D" id="1.10.510.10">
    <property type="entry name" value="Transferase(Phosphotransferase) domain 1"/>
    <property type="match status" value="1"/>
</dbReference>
<organism evidence="13 14">
    <name type="scientific">Monilinia laxa</name>
    <name type="common">Brown rot fungus</name>
    <name type="synonym">Sclerotinia laxa</name>
    <dbReference type="NCBI Taxonomy" id="61186"/>
    <lineage>
        <taxon>Eukaryota</taxon>
        <taxon>Fungi</taxon>
        <taxon>Dikarya</taxon>
        <taxon>Ascomycota</taxon>
        <taxon>Pezizomycotina</taxon>
        <taxon>Leotiomycetes</taxon>
        <taxon>Helotiales</taxon>
        <taxon>Sclerotiniaceae</taxon>
        <taxon>Monilinia</taxon>
    </lineage>
</organism>
<dbReference type="GO" id="GO:0005737">
    <property type="term" value="C:cytoplasm"/>
    <property type="evidence" value="ECO:0007669"/>
    <property type="project" value="TreeGrafter"/>
</dbReference>
<evidence type="ECO:0000259" key="12">
    <source>
        <dbReference type="PROSITE" id="PS50011"/>
    </source>
</evidence>
<dbReference type="SUPFAM" id="SSF56112">
    <property type="entry name" value="Protein kinase-like (PK-like)"/>
    <property type="match status" value="1"/>
</dbReference>
<keyword evidence="14" id="KW-1185">Reference proteome</keyword>
<feature type="region of interest" description="Disordered" evidence="11">
    <location>
        <begin position="159"/>
        <end position="197"/>
    </location>
</feature>
<gene>
    <name evidence="13" type="ORF">EYC80_001269</name>
</gene>
<evidence type="ECO:0000313" key="13">
    <source>
        <dbReference type="EMBL" id="KAB8299166.1"/>
    </source>
</evidence>
<dbReference type="InterPro" id="IPR000719">
    <property type="entry name" value="Prot_kinase_dom"/>
</dbReference>
<dbReference type="PROSITE" id="PS50011">
    <property type="entry name" value="PROTEIN_KINASE_DOM"/>
    <property type="match status" value="1"/>
</dbReference>
<feature type="compositionally biased region" description="Polar residues" evidence="11">
    <location>
        <begin position="797"/>
        <end position="871"/>
    </location>
</feature>
<keyword evidence="6" id="KW-0418">Kinase</keyword>
<feature type="compositionally biased region" description="Polar residues" evidence="11">
    <location>
        <begin position="646"/>
        <end position="656"/>
    </location>
</feature>
<evidence type="ECO:0000256" key="7">
    <source>
        <dbReference type="ARBA" id="ARBA00022840"/>
    </source>
</evidence>
<feature type="region of interest" description="Disordered" evidence="11">
    <location>
        <begin position="606"/>
        <end position="689"/>
    </location>
</feature>
<dbReference type="InterPro" id="IPR011009">
    <property type="entry name" value="Kinase-like_dom_sf"/>
</dbReference>